<dbReference type="Gene3D" id="3.30.710.10">
    <property type="entry name" value="Potassium Channel Kv1.1, Chain A"/>
    <property type="match status" value="1"/>
</dbReference>
<dbReference type="SUPFAM" id="SSF54695">
    <property type="entry name" value="POZ domain"/>
    <property type="match status" value="1"/>
</dbReference>
<protein>
    <submittedName>
        <fullName evidence="3">BTB domain-containing protein</fullName>
    </submittedName>
</protein>
<feature type="region of interest" description="Disordered" evidence="1">
    <location>
        <begin position="213"/>
        <end position="254"/>
    </location>
</feature>
<dbReference type="InterPro" id="IPR000210">
    <property type="entry name" value="BTB/POZ_dom"/>
</dbReference>
<evidence type="ECO:0000313" key="3">
    <source>
        <dbReference type="EMBL" id="KAF7366904.1"/>
    </source>
</evidence>
<evidence type="ECO:0000256" key="1">
    <source>
        <dbReference type="SAM" id="MobiDB-lite"/>
    </source>
</evidence>
<evidence type="ECO:0000259" key="2">
    <source>
        <dbReference type="PROSITE" id="PS50097"/>
    </source>
</evidence>
<dbReference type="OrthoDB" id="3223751at2759"/>
<dbReference type="InterPro" id="IPR011333">
    <property type="entry name" value="SKP1/BTB/POZ_sf"/>
</dbReference>
<dbReference type="SMART" id="SM00225">
    <property type="entry name" value="BTB"/>
    <property type="match status" value="1"/>
</dbReference>
<name>A0A8H6YY82_9AGAR</name>
<evidence type="ECO:0000313" key="4">
    <source>
        <dbReference type="Proteomes" id="UP000623467"/>
    </source>
</evidence>
<sequence>MNSAELPDPEGKNTLMLLTPDMSPAKDEDIRKNKKYYLDDDPMAIFLVGNQGFRVHRYYLRTESDIFNLMFLCPPGADGPDGCSDERAIPLPDVAPAEFEALCDFFYDEKFQCDTASTREWINLLAISTRFDFRRLRERAITALEHGPNFWHPRGDELDPIEQIVLAEKYDIPHWLRIAYVKICERSEALETWEAEKIGPHKTALLARARETVRNPHHHTPPPPQPPTGAKKKKSSAPPSIPAPEIETPSNGFYHDRHRVNTIVSEVFFPAGNA</sequence>
<dbReference type="EMBL" id="JACAZH010000006">
    <property type="protein sequence ID" value="KAF7366904.1"/>
    <property type="molecule type" value="Genomic_DNA"/>
</dbReference>
<proteinExistence type="predicted"/>
<feature type="domain" description="BTB" evidence="2">
    <location>
        <begin position="42"/>
        <end position="115"/>
    </location>
</feature>
<dbReference type="PROSITE" id="PS50097">
    <property type="entry name" value="BTB"/>
    <property type="match status" value="1"/>
</dbReference>
<gene>
    <name evidence="3" type="ORF">MSAN_00949100</name>
</gene>
<dbReference type="Proteomes" id="UP000623467">
    <property type="component" value="Unassembled WGS sequence"/>
</dbReference>
<dbReference type="AlphaFoldDB" id="A0A8H6YY82"/>
<reference evidence="3" key="1">
    <citation type="submission" date="2020-05" db="EMBL/GenBank/DDBJ databases">
        <title>Mycena genomes resolve the evolution of fungal bioluminescence.</title>
        <authorList>
            <person name="Tsai I.J."/>
        </authorList>
    </citation>
    <scope>NUCLEOTIDE SEQUENCE</scope>
    <source>
        <strain evidence="3">160909Yilan</strain>
    </source>
</reference>
<organism evidence="3 4">
    <name type="scientific">Mycena sanguinolenta</name>
    <dbReference type="NCBI Taxonomy" id="230812"/>
    <lineage>
        <taxon>Eukaryota</taxon>
        <taxon>Fungi</taxon>
        <taxon>Dikarya</taxon>
        <taxon>Basidiomycota</taxon>
        <taxon>Agaricomycotina</taxon>
        <taxon>Agaricomycetes</taxon>
        <taxon>Agaricomycetidae</taxon>
        <taxon>Agaricales</taxon>
        <taxon>Marasmiineae</taxon>
        <taxon>Mycenaceae</taxon>
        <taxon>Mycena</taxon>
    </lineage>
</organism>
<dbReference type="Pfam" id="PF00651">
    <property type="entry name" value="BTB"/>
    <property type="match status" value="1"/>
</dbReference>
<dbReference type="CDD" id="cd18186">
    <property type="entry name" value="BTB_POZ_ZBTB_KLHL-like"/>
    <property type="match status" value="1"/>
</dbReference>
<accession>A0A8H6YY82</accession>
<comment type="caution">
    <text evidence="3">The sequence shown here is derived from an EMBL/GenBank/DDBJ whole genome shotgun (WGS) entry which is preliminary data.</text>
</comment>
<keyword evidence="4" id="KW-1185">Reference proteome</keyword>